<evidence type="ECO:0000313" key="1">
    <source>
        <dbReference type="EMBL" id="KEQ28119.1"/>
    </source>
</evidence>
<proteinExistence type="predicted"/>
<sequence>MKFLLKSLALTAICGLGFNSCKKDQQETPENFSPFISQVFAYVPAPGQFVNDPSSGTAEKAKDLIGGVDNGLVSLGAYGGYIIFGFDHSIKNESGPDLGIFGNPVTINGAEWSEPGIVMVMEDTNKNGLPDDTWYEIAGSGHAATGTIKKYEITYYKPDKLQDDIKWTDNQGKSGFILRNAFHTQAYYPVWANEKASFTFNGTLLENTFKDGGVLSNKPFDFGYSDSGSAEYLRLQETRGRGYNAFDIDWAMTEQGEQANLKKIDFVKVYTGQNHNGSPVTDAANSTARVTGEVSTEVAGAVDIRLYNKFFSPIPQ</sequence>
<dbReference type="EMBL" id="JNFF01000117">
    <property type="protein sequence ID" value="KEQ28119.1"/>
    <property type="molecule type" value="Genomic_DNA"/>
</dbReference>
<accession>A0A081PBP6</accession>
<gene>
    <name evidence="1" type="ORF">N180_00325</name>
</gene>
<reference evidence="1 2" key="1">
    <citation type="journal article" date="1992" name="Int. J. Syst. Bacteriol.">
        <title>Sphingobacterium antarcticus sp. nov. a Psychrotrophic Bacterium from the Soils of Schirmacher Oasis, Antarctica.</title>
        <authorList>
            <person name="Shivaji S."/>
            <person name="Ray M.K."/>
            <person name="Rao N.S."/>
            <person name="Saiserr L."/>
            <person name="Jagannadham M.V."/>
            <person name="Kumar G.S."/>
            <person name="Reddy G."/>
            <person name="Bhargava P.M."/>
        </authorList>
    </citation>
    <scope>NUCLEOTIDE SEQUENCE [LARGE SCALE GENOMIC DNA]</scope>
    <source>
        <strain evidence="1 2">4BY</strain>
    </source>
</reference>
<comment type="caution">
    <text evidence="1">The sequence shown here is derived from an EMBL/GenBank/DDBJ whole genome shotgun (WGS) entry which is preliminary data.</text>
</comment>
<organism evidence="1 2">
    <name type="scientific">Pedobacter antarcticus 4BY</name>
    <dbReference type="NCBI Taxonomy" id="1358423"/>
    <lineage>
        <taxon>Bacteria</taxon>
        <taxon>Pseudomonadati</taxon>
        <taxon>Bacteroidota</taxon>
        <taxon>Sphingobacteriia</taxon>
        <taxon>Sphingobacteriales</taxon>
        <taxon>Sphingobacteriaceae</taxon>
        <taxon>Pedobacter</taxon>
    </lineage>
</organism>
<keyword evidence="2" id="KW-1185">Reference proteome</keyword>
<evidence type="ECO:0000313" key="2">
    <source>
        <dbReference type="Proteomes" id="UP000028007"/>
    </source>
</evidence>
<dbReference type="OrthoDB" id="975810at2"/>
<name>A0A081PBP6_9SPHI</name>
<protein>
    <recommendedName>
        <fullName evidence="3">PKD domain-containing protein</fullName>
    </recommendedName>
</protein>
<evidence type="ECO:0008006" key="3">
    <source>
        <dbReference type="Google" id="ProtNLM"/>
    </source>
</evidence>
<dbReference type="RefSeq" id="WP_037444661.1">
    <property type="nucleotide sequence ID" value="NZ_JNFF01000117.1"/>
</dbReference>
<dbReference type="eggNOG" id="COG3391">
    <property type="taxonomic scope" value="Bacteria"/>
</dbReference>
<dbReference type="Proteomes" id="UP000028007">
    <property type="component" value="Unassembled WGS sequence"/>
</dbReference>
<dbReference type="AlphaFoldDB" id="A0A081PBP6"/>